<dbReference type="InterPro" id="IPR036388">
    <property type="entry name" value="WH-like_DNA-bd_sf"/>
</dbReference>
<dbReference type="PROSITE" id="PS50921">
    <property type="entry name" value="ANTAR"/>
    <property type="match status" value="1"/>
</dbReference>
<dbReference type="EMBL" id="JAENJH010000004">
    <property type="protein sequence ID" value="MBK1786480.1"/>
    <property type="molecule type" value="Genomic_DNA"/>
</dbReference>
<dbReference type="Proteomes" id="UP000635245">
    <property type="component" value="Unassembled WGS sequence"/>
</dbReference>
<accession>A0A934QU50</accession>
<dbReference type="Gene3D" id="1.10.10.10">
    <property type="entry name" value="Winged helix-like DNA-binding domain superfamily/Winged helix DNA-binding domain"/>
    <property type="match status" value="1"/>
</dbReference>
<comment type="caution">
    <text evidence="2">The sequence shown here is derived from an EMBL/GenBank/DDBJ whole genome shotgun (WGS) entry which is preliminary data.</text>
</comment>
<evidence type="ECO:0000259" key="1">
    <source>
        <dbReference type="PROSITE" id="PS50921"/>
    </source>
</evidence>
<protein>
    <submittedName>
        <fullName evidence="2">ANTAR domain-containing protein</fullName>
    </submittedName>
</protein>
<gene>
    <name evidence="2" type="ORF">JHE00_19300</name>
</gene>
<dbReference type="InterPro" id="IPR011006">
    <property type="entry name" value="CheY-like_superfamily"/>
</dbReference>
<dbReference type="AlphaFoldDB" id="A0A934QU50"/>
<dbReference type="InterPro" id="IPR005561">
    <property type="entry name" value="ANTAR"/>
</dbReference>
<dbReference type="SMART" id="SM01012">
    <property type="entry name" value="ANTAR"/>
    <property type="match status" value="1"/>
</dbReference>
<proteinExistence type="predicted"/>
<feature type="domain" description="ANTAR" evidence="1">
    <location>
        <begin position="18"/>
        <end position="79"/>
    </location>
</feature>
<dbReference type="SUPFAM" id="SSF52172">
    <property type="entry name" value="CheY-like"/>
    <property type="match status" value="1"/>
</dbReference>
<dbReference type="GO" id="GO:0003723">
    <property type="term" value="F:RNA binding"/>
    <property type="evidence" value="ECO:0007669"/>
    <property type="project" value="InterPro"/>
</dbReference>
<dbReference type="RefSeq" id="WP_200319965.1">
    <property type="nucleotide sequence ID" value="NZ_JAENJH010000004.1"/>
</dbReference>
<name>A0A934QU50_9PSEU</name>
<organism evidence="2 3">
    <name type="scientific">Prauserella cavernicola</name>
    <dbReference type="NCBI Taxonomy" id="2800127"/>
    <lineage>
        <taxon>Bacteria</taxon>
        <taxon>Bacillati</taxon>
        <taxon>Actinomycetota</taxon>
        <taxon>Actinomycetes</taxon>
        <taxon>Pseudonocardiales</taxon>
        <taxon>Pseudonocardiaceae</taxon>
        <taxon>Prauserella</taxon>
    </lineage>
</organism>
<keyword evidence="3" id="KW-1185">Reference proteome</keyword>
<sequence length="167" mass="18217">MGHTRETRGGDADLLTQVTDLQQELDGLRRALRTRATIEQAMGVLVATRRCPPQDAFKILVRLSQQHNIKLHRIAQALVELAQRVEQAQLDPLLHEAATNGTLPGDADGDGTVSANASDDAVLRQAHVLASASDDDVDDTLTALYQVLVDHGWVPPHDVLSRLRVRA</sequence>
<evidence type="ECO:0000313" key="2">
    <source>
        <dbReference type="EMBL" id="MBK1786480.1"/>
    </source>
</evidence>
<dbReference type="Pfam" id="PF03861">
    <property type="entry name" value="ANTAR"/>
    <property type="match status" value="1"/>
</dbReference>
<reference evidence="2" key="1">
    <citation type="submission" date="2020-12" db="EMBL/GenBank/DDBJ databases">
        <title>Prauserella sp. ASG 168, a novel actinomycete isolated from cave rock.</title>
        <authorList>
            <person name="Suriyachadkun C."/>
        </authorList>
    </citation>
    <scope>NUCLEOTIDE SEQUENCE</scope>
    <source>
        <strain evidence="2">ASG 168</strain>
    </source>
</reference>
<evidence type="ECO:0000313" key="3">
    <source>
        <dbReference type="Proteomes" id="UP000635245"/>
    </source>
</evidence>